<evidence type="ECO:0000256" key="1">
    <source>
        <dbReference type="SAM" id="MobiDB-lite"/>
    </source>
</evidence>
<accession>A0A3Q1G473</accession>
<organism evidence="2 3">
    <name type="scientific">Acanthochromis polyacanthus</name>
    <name type="common">spiny chromis</name>
    <dbReference type="NCBI Taxonomy" id="80966"/>
    <lineage>
        <taxon>Eukaryota</taxon>
        <taxon>Metazoa</taxon>
        <taxon>Chordata</taxon>
        <taxon>Craniata</taxon>
        <taxon>Vertebrata</taxon>
        <taxon>Euteleostomi</taxon>
        <taxon>Actinopterygii</taxon>
        <taxon>Neopterygii</taxon>
        <taxon>Teleostei</taxon>
        <taxon>Neoteleostei</taxon>
        <taxon>Acanthomorphata</taxon>
        <taxon>Ovalentaria</taxon>
        <taxon>Pomacentridae</taxon>
        <taxon>Acanthochromis</taxon>
    </lineage>
</organism>
<name>A0A3Q1G473_9TELE</name>
<feature type="compositionally biased region" description="Low complexity" evidence="1">
    <location>
        <begin position="15"/>
        <end position="28"/>
    </location>
</feature>
<proteinExistence type="predicted"/>
<dbReference type="Ensembl" id="ENSAPOT00000010703.1">
    <property type="protein sequence ID" value="ENSAPOP00000023664.1"/>
    <property type="gene ID" value="ENSAPOG00000005617.1"/>
</dbReference>
<feature type="region of interest" description="Disordered" evidence="1">
    <location>
        <begin position="145"/>
        <end position="200"/>
    </location>
</feature>
<protein>
    <recommendedName>
        <fullName evidence="4">SGNH hydrolase-type esterase domain-containing protein</fullName>
    </recommendedName>
</protein>
<feature type="region of interest" description="Disordered" evidence="1">
    <location>
        <begin position="1"/>
        <end position="83"/>
    </location>
</feature>
<keyword evidence="3" id="KW-1185">Reference proteome</keyword>
<evidence type="ECO:0000313" key="2">
    <source>
        <dbReference type="Ensembl" id="ENSAPOP00000023664.1"/>
    </source>
</evidence>
<dbReference type="STRING" id="80966.ENSAPOP00000023664"/>
<dbReference type="SUPFAM" id="SSF52266">
    <property type="entry name" value="SGNH hydrolase"/>
    <property type="match status" value="1"/>
</dbReference>
<dbReference type="Gene3D" id="3.40.50.12700">
    <property type="match status" value="1"/>
</dbReference>
<dbReference type="Gene3D" id="3.40.50.12690">
    <property type="match status" value="1"/>
</dbReference>
<dbReference type="Proteomes" id="UP000257200">
    <property type="component" value="Unplaced"/>
</dbReference>
<evidence type="ECO:0000313" key="3">
    <source>
        <dbReference type="Proteomes" id="UP000257200"/>
    </source>
</evidence>
<reference evidence="2" key="1">
    <citation type="submission" date="2025-08" db="UniProtKB">
        <authorList>
            <consortium name="Ensembl"/>
        </authorList>
    </citation>
    <scope>IDENTIFICATION</scope>
</reference>
<evidence type="ECO:0008006" key="4">
    <source>
        <dbReference type="Google" id="ProtNLM"/>
    </source>
</evidence>
<dbReference type="AlphaFoldDB" id="A0A3Q1G473"/>
<reference evidence="2" key="2">
    <citation type="submission" date="2025-09" db="UniProtKB">
        <authorList>
            <consortium name="Ensembl"/>
        </authorList>
    </citation>
    <scope>IDENTIFICATION</scope>
</reference>
<dbReference type="InParanoid" id="A0A3Q1G473"/>
<dbReference type="GeneTree" id="ENSGT01140000282678"/>
<feature type="compositionally biased region" description="Basic and acidic residues" evidence="1">
    <location>
        <begin position="1"/>
        <end position="12"/>
    </location>
</feature>
<sequence length="370" mass="39989">MVLSQFEEKPSDGEALSSAHVVSSAPAANGVSGTSCPNGLAAPPPLLHAEMTPHPARSATSPSLPGDSQDCSAAVPEQQLSSRATISASRRRLLEVAVRRRLRNIHYPGPTLDPRPGAEAAACHSDRHLPEPTKLLSTRLDTTVGTRTTTFPPAERPTSAVRRMDTRPTPSPAPLPAHRQKVPAKHSPAPDGSVLPHRSPHPLFSPTTVITGDSIVRNIRFFNGITRCFPGATVADILDKLPELLLSIPSSVCCLIIHVGTNDMARRQSELTKKDFNDLFSLLKNCGKSVFISGPLPTLSRGAERFSRLLSLNTWLLHICPTHNLNFIDNFNLFCNCPGFYRRDGLHPSTLGTSLLTDNIHHVVQSTPAD</sequence>